<dbReference type="CDD" id="cd01170">
    <property type="entry name" value="THZ_kinase"/>
    <property type="match status" value="1"/>
</dbReference>
<dbReference type="PRINTS" id="PR01099">
    <property type="entry name" value="HYETHTZKNASE"/>
</dbReference>
<comment type="similarity">
    <text evidence="11">Belongs to the Thz kinase family.</text>
</comment>
<evidence type="ECO:0000313" key="12">
    <source>
        <dbReference type="EMBL" id="XAD55360.1"/>
    </source>
</evidence>
<dbReference type="Proteomes" id="UP001453229">
    <property type="component" value="Chromosome"/>
</dbReference>
<evidence type="ECO:0000256" key="10">
    <source>
        <dbReference type="ARBA" id="ARBA00022977"/>
    </source>
</evidence>
<dbReference type="Gene3D" id="3.40.1190.20">
    <property type="match status" value="1"/>
</dbReference>
<dbReference type="InterPro" id="IPR029056">
    <property type="entry name" value="Ribokinase-like"/>
</dbReference>
<comment type="pathway">
    <text evidence="3 11">Cofactor biosynthesis; thiamine diphosphate biosynthesis; 4-methyl-5-(2-phosphoethyl)-thiazole from 5-(2-hydroxyethyl)-4-methylthiazole: step 1/1.</text>
</comment>
<dbReference type="Pfam" id="PF02110">
    <property type="entry name" value="HK"/>
    <property type="match status" value="1"/>
</dbReference>
<keyword evidence="5 11" id="KW-0479">Metal-binding</keyword>
<proteinExistence type="inferred from homology"/>
<comment type="cofactor">
    <cofactor evidence="2 11">
        <name>Mg(2+)</name>
        <dbReference type="ChEBI" id="CHEBI:18420"/>
    </cofactor>
</comment>
<evidence type="ECO:0000256" key="4">
    <source>
        <dbReference type="ARBA" id="ARBA00022679"/>
    </source>
</evidence>
<accession>A0ABZ3CVY0</accession>
<dbReference type="PIRSF" id="PIRSF000513">
    <property type="entry name" value="Thz_kinase"/>
    <property type="match status" value="1"/>
</dbReference>
<evidence type="ECO:0000256" key="2">
    <source>
        <dbReference type="ARBA" id="ARBA00001946"/>
    </source>
</evidence>
<sequence>MTDTPLQTTEWQSRLLATHVRLRQQAPLVHCLTNQVTVNFVANVLLAAGASPAMTDHPDEVEGLAAAADALLINLGTPSADSIAAMRRASQAASRSETPWVLDPVGAAALPLRRALSLTLMAHRPTVIRGNASEVMALAETGTDGRGVDTQHDSREALAAARRLLAQTDGVAISGRTDRLLGRSAATADAVTVGIHGGSAWQPRVTGTGCALGALISAYLAVADTPLDAMICAHVHAAAAAERAELTAHGPGSFAVAWLDALDRVDLSGFLADRLTLE</sequence>
<dbReference type="NCBIfam" id="NF006830">
    <property type="entry name" value="PRK09355.1"/>
    <property type="match status" value="1"/>
</dbReference>
<dbReference type="RefSeq" id="WP_342595758.1">
    <property type="nucleotide sequence ID" value="NZ_CP151919.1"/>
</dbReference>
<keyword evidence="8 11" id="KW-0067">ATP-binding</keyword>
<evidence type="ECO:0000256" key="7">
    <source>
        <dbReference type="ARBA" id="ARBA00022777"/>
    </source>
</evidence>
<dbReference type="EMBL" id="CP151919">
    <property type="protein sequence ID" value="XAD55360.1"/>
    <property type="molecule type" value="Genomic_DNA"/>
</dbReference>
<dbReference type="SUPFAM" id="SSF53613">
    <property type="entry name" value="Ribokinase-like"/>
    <property type="match status" value="1"/>
</dbReference>
<reference evidence="12 13" key="1">
    <citation type="submission" date="2024-04" db="EMBL/GenBank/DDBJ databases">
        <title>Salinicola lusitanus LLJ914,a marine bacterium isolated from the Okinawa Trough.</title>
        <authorList>
            <person name="Li J."/>
        </authorList>
    </citation>
    <scope>NUCLEOTIDE SEQUENCE [LARGE SCALE GENOMIC DNA]</scope>
    <source>
        <strain evidence="12 13">LLJ914</strain>
    </source>
</reference>
<keyword evidence="6 11" id="KW-0547">Nucleotide-binding</keyword>
<evidence type="ECO:0000256" key="5">
    <source>
        <dbReference type="ARBA" id="ARBA00022723"/>
    </source>
</evidence>
<keyword evidence="13" id="KW-1185">Reference proteome</keyword>
<dbReference type="HAMAP" id="MF_00228">
    <property type="entry name" value="Thz_kinase"/>
    <property type="match status" value="1"/>
</dbReference>
<keyword evidence="10 11" id="KW-0784">Thiamine biosynthesis</keyword>
<evidence type="ECO:0000256" key="9">
    <source>
        <dbReference type="ARBA" id="ARBA00022842"/>
    </source>
</evidence>
<dbReference type="InterPro" id="IPR000417">
    <property type="entry name" value="Hyethyz_kinase"/>
</dbReference>
<evidence type="ECO:0000256" key="3">
    <source>
        <dbReference type="ARBA" id="ARBA00004868"/>
    </source>
</evidence>
<keyword evidence="9 11" id="KW-0460">Magnesium</keyword>
<keyword evidence="7 11" id="KW-0418">Kinase</keyword>
<gene>
    <name evidence="11 12" type="primary">thiM</name>
    <name evidence="12" type="ORF">AAGT95_05145</name>
</gene>
<dbReference type="GO" id="GO:0004417">
    <property type="term" value="F:hydroxyethylthiazole kinase activity"/>
    <property type="evidence" value="ECO:0007669"/>
    <property type="project" value="UniProtKB-EC"/>
</dbReference>
<evidence type="ECO:0000313" key="13">
    <source>
        <dbReference type="Proteomes" id="UP001453229"/>
    </source>
</evidence>
<keyword evidence="4 11" id="KW-0808">Transferase</keyword>
<comment type="catalytic activity">
    <reaction evidence="1 11">
        <text>5-(2-hydroxyethyl)-4-methylthiazole + ATP = 4-methyl-5-(2-phosphooxyethyl)-thiazole + ADP + H(+)</text>
        <dbReference type="Rhea" id="RHEA:24212"/>
        <dbReference type="ChEBI" id="CHEBI:15378"/>
        <dbReference type="ChEBI" id="CHEBI:17957"/>
        <dbReference type="ChEBI" id="CHEBI:30616"/>
        <dbReference type="ChEBI" id="CHEBI:58296"/>
        <dbReference type="ChEBI" id="CHEBI:456216"/>
        <dbReference type="EC" id="2.7.1.50"/>
    </reaction>
</comment>
<feature type="binding site" evidence="11">
    <location>
        <position position="174"/>
    </location>
    <ligand>
        <name>ATP</name>
        <dbReference type="ChEBI" id="CHEBI:30616"/>
    </ligand>
</feature>
<feature type="binding site" evidence="11">
    <location>
        <position position="207"/>
    </location>
    <ligand>
        <name>substrate</name>
    </ligand>
</feature>
<organism evidence="12 13">
    <name type="scientific">Salinicola lusitanus</name>
    <dbReference type="NCBI Taxonomy" id="1949085"/>
    <lineage>
        <taxon>Bacteria</taxon>
        <taxon>Pseudomonadati</taxon>
        <taxon>Pseudomonadota</taxon>
        <taxon>Gammaproteobacteria</taxon>
        <taxon>Oceanospirillales</taxon>
        <taxon>Halomonadaceae</taxon>
        <taxon>Salinicola</taxon>
    </lineage>
</organism>
<protein>
    <recommendedName>
        <fullName evidence="11">Hydroxyethylthiazole kinase</fullName>
        <ecNumber evidence="11">2.7.1.50</ecNumber>
    </recommendedName>
    <alternativeName>
        <fullName evidence="11">4-methyl-5-beta-hydroxyethylthiazole kinase</fullName>
        <shortName evidence="11">TH kinase</shortName>
        <shortName evidence="11">Thz kinase</shortName>
    </alternativeName>
</protein>
<evidence type="ECO:0000256" key="8">
    <source>
        <dbReference type="ARBA" id="ARBA00022840"/>
    </source>
</evidence>
<comment type="function">
    <text evidence="11">Catalyzes the phosphorylation of the hydroxyl group of 4-methyl-5-beta-hydroxyethylthiazole (THZ).</text>
</comment>
<evidence type="ECO:0000256" key="6">
    <source>
        <dbReference type="ARBA" id="ARBA00022741"/>
    </source>
</evidence>
<feature type="binding site" evidence="11">
    <location>
        <position position="54"/>
    </location>
    <ligand>
        <name>substrate</name>
    </ligand>
</feature>
<dbReference type="EC" id="2.7.1.50" evidence="11"/>
<feature type="binding site" evidence="11">
    <location>
        <position position="129"/>
    </location>
    <ligand>
        <name>ATP</name>
        <dbReference type="ChEBI" id="CHEBI:30616"/>
    </ligand>
</feature>
<evidence type="ECO:0000256" key="11">
    <source>
        <dbReference type="HAMAP-Rule" id="MF_00228"/>
    </source>
</evidence>
<name>A0ABZ3CVY0_9GAMM</name>
<evidence type="ECO:0000256" key="1">
    <source>
        <dbReference type="ARBA" id="ARBA00001771"/>
    </source>
</evidence>